<dbReference type="NCBIfam" id="NF001377">
    <property type="entry name" value="PRK00278.2-4"/>
    <property type="match status" value="1"/>
</dbReference>
<keyword evidence="3 8" id="KW-0028">Amino-acid biosynthesis</keyword>
<dbReference type="OrthoDB" id="9804217at2"/>
<dbReference type="PANTHER" id="PTHR22854">
    <property type="entry name" value="TRYPTOPHAN BIOSYNTHESIS PROTEIN"/>
    <property type="match status" value="1"/>
</dbReference>
<name>A0A517YVY1_9BACT</name>
<dbReference type="AlphaFoldDB" id="A0A517YVY1"/>
<evidence type="ECO:0000256" key="8">
    <source>
        <dbReference type="HAMAP-Rule" id="MF_00134"/>
    </source>
</evidence>
<dbReference type="PANTHER" id="PTHR22854:SF2">
    <property type="entry name" value="INDOLE-3-GLYCEROL-PHOSPHATE SYNTHASE"/>
    <property type="match status" value="1"/>
</dbReference>
<protein>
    <recommendedName>
        <fullName evidence="8">Indole-3-glycerol phosphate synthase</fullName>
        <shortName evidence="8">IGPS</shortName>
        <ecNumber evidence="8">4.1.1.48</ecNumber>
    </recommendedName>
</protein>
<dbReference type="GO" id="GO:0004425">
    <property type="term" value="F:indole-3-glycerol-phosphate synthase activity"/>
    <property type="evidence" value="ECO:0007669"/>
    <property type="project" value="UniProtKB-UniRule"/>
</dbReference>
<dbReference type="Pfam" id="PF00218">
    <property type="entry name" value="IGPS"/>
    <property type="match status" value="1"/>
</dbReference>
<dbReference type="InterPro" id="IPR045186">
    <property type="entry name" value="Indole-3-glycerol_P_synth"/>
</dbReference>
<evidence type="ECO:0000256" key="1">
    <source>
        <dbReference type="ARBA" id="ARBA00001633"/>
    </source>
</evidence>
<dbReference type="InterPro" id="IPR011060">
    <property type="entry name" value="RibuloseP-bd_barrel"/>
</dbReference>
<comment type="similarity">
    <text evidence="8">Belongs to the TrpC family.</text>
</comment>
<dbReference type="RefSeq" id="WP_145078139.1">
    <property type="nucleotide sequence ID" value="NZ_CP036425.1"/>
</dbReference>
<keyword evidence="7 8" id="KW-0456">Lyase</keyword>
<keyword evidence="11" id="KW-1185">Reference proteome</keyword>
<evidence type="ECO:0000256" key="4">
    <source>
        <dbReference type="ARBA" id="ARBA00022793"/>
    </source>
</evidence>
<dbReference type="Proteomes" id="UP000317369">
    <property type="component" value="Chromosome"/>
</dbReference>
<dbReference type="FunFam" id="3.20.20.70:FF:000024">
    <property type="entry name" value="Indole-3-glycerol phosphate synthase"/>
    <property type="match status" value="1"/>
</dbReference>
<dbReference type="EMBL" id="CP036425">
    <property type="protein sequence ID" value="QDU34374.1"/>
    <property type="molecule type" value="Genomic_DNA"/>
</dbReference>
<dbReference type="Gene3D" id="3.20.20.70">
    <property type="entry name" value="Aldolase class I"/>
    <property type="match status" value="1"/>
</dbReference>
<dbReference type="PROSITE" id="PS00614">
    <property type="entry name" value="IGPS"/>
    <property type="match status" value="1"/>
</dbReference>
<proteinExistence type="inferred from homology"/>
<dbReference type="SUPFAM" id="SSF51366">
    <property type="entry name" value="Ribulose-phoshate binding barrel"/>
    <property type="match status" value="1"/>
</dbReference>
<sequence>MSDILAKIVEDKKVEVEARQRVVSLEEMKARAKAESHPRNFFKAMTAKRDHVSVIAEVKKASPSAGLIREDFDPAAIAKNYEANGAAAISCLTDEKYFQGDLSYIQRIRAEVDLPVLRKDFMIDEYQVWEARAAGADAILLIAECLEVPRLIDLMILATELKMTTLLEVHDVESLLAVRPHVGFPHEKYMLLGINNRNLREMKTDINHTIRLLDMVEQPEILVSESGIRTHDDVVKLMNAGVTKVLVGEHLMRQGDEGKALRKLIHGC</sequence>
<evidence type="ECO:0000256" key="5">
    <source>
        <dbReference type="ARBA" id="ARBA00022822"/>
    </source>
</evidence>
<reference evidence="10 11" key="1">
    <citation type="submission" date="2019-02" db="EMBL/GenBank/DDBJ databases">
        <title>Deep-cultivation of Planctomycetes and their phenomic and genomic characterization uncovers novel biology.</title>
        <authorList>
            <person name="Wiegand S."/>
            <person name="Jogler M."/>
            <person name="Boedeker C."/>
            <person name="Pinto D."/>
            <person name="Vollmers J."/>
            <person name="Rivas-Marin E."/>
            <person name="Kohn T."/>
            <person name="Peeters S.H."/>
            <person name="Heuer A."/>
            <person name="Rast P."/>
            <person name="Oberbeckmann S."/>
            <person name="Bunk B."/>
            <person name="Jeske O."/>
            <person name="Meyerdierks A."/>
            <person name="Storesund J.E."/>
            <person name="Kallscheuer N."/>
            <person name="Luecker S."/>
            <person name="Lage O.M."/>
            <person name="Pohl T."/>
            <person name="Merkel B.J."/>
            <person name="Hornburger P."/>
            <person name="Mueller R.-W."/>
            <person name="Bruemmer F."/>
            <person name="Labrenz M."/>
            <person name="Spormann A.M."/>
            <person name="Op den Camp H."/>
            <person name="Overmann J."/>
            <person name="Amann R."/>
            <person name="Jetten M.S.M."/>
            <person name="Mascher T."/>
            <person name="Medema M.H."/>
            <person name="Devos D.P."/>
            <person name="Kaster A.-K."/>
            <person name="Ovreas L."/>
            <person name="Rohde M."/>
            <person name="Galperin M.Y."/>
            <person name="Jogler C."/>
        </authorList>
    </citation>
    <scope>NUCLEOTIDE SEQUENCE [LARGE SCALE GENOMIC DNA]</scope>
    <source>
        <strain evidence="10 11">KS4</strain>
    </source>
</reference>
<evidence type="ECO:0000256" key="6">
    <source>
        <dbReference type="ARBA" id="ARBA00023141"/>
    </source>
</evidence>
<feature type="domain" description="Indole-3-glycerol phosphate synthase" evidence="9">
    <location>
        <begin position="5"/>
        <end position="264"/>
    </location>
</feature>
<dbReference type="HAMAP" id="MF_00134_B">
    <property type="entry name" value="IGPS_B"/>
    <property type="match status" value="1"/>
</dbReference>
<accession>A0A517YVY1</accession>
<evidence type="ECO:0000259" key="9">
    <source>
        <dbReference type="Pfam" id="PF00218"/>
    </source>
</evidence>
<dbReference type="InterPro" id="IPR013785">
    <property type="entry name" value="Aldolase_TIM"/>
</dbReference>
<keyword evidence="4 8" id="KW-0210">Decarboxylase</keyword>
<dbReference type="UniPathway" id="UPA00035">
    <property type="reaction ID" value="UER00043"/>
</dbReference>
<keyword evidence="5 8" id="KW-0822">Tryptophan biosynthesis</keyword>
<dbReference type="EC" id="4.1.1.48" evidence="8"/>
<evidence type="ECO:0000313" key="11">
    <source>
        <dbReference type="Proteomes" id="UP000317369"/>
    </source>
</evidence>
<dbReference type="GO" id="GO:0000162">
    <property type="term" value="P:L-tryptophan biosynthetic process"/>
    <property type="evidence" value="ECO:0007669"/>
    <property type="project" value="UniProtKB-UniRule"/>
</dbReference>
<dbReference type="InterPro" id="IPR013798">
    <property type="entry name" value="Indole-3-glycerol_P_synth_dom"/>
</dbReference>
<dbReference type="GO" id="GO:0004640">
    <property type="term" value="F:phosphoribosylanthranilate isomerase activity"/>
    <property type="evidence" value="ECO:0007669"/>
    <property type="project" value="TreeGrafter"/>
</dbReference>
<evidence type="ECO:0000256" key="3">
    <source>
        <dbReference type="ARBA" id="ARBA00022605"/>
    </source>
</evidence>
<dbReference type="KEGG" id="pcor:KS4_24420"/>
<dbReference type="CDD" id="cd00331">
    <property type="entry name" value="IGPS"/>
    <property type="match status" value="1"/>
</dbReference>
<evidence type="ECO:0000313" key="10">
    <source>
        <dbReference type="EMBL" id="QDU34374.1"/>
    </source>
</evidence>
<evidence type="ECO:0000256" key="2">
    <source>
        <dbReference type="ARBA" id="ARBA00004696"/>
    </source>
</evidence>
<comment type="pathway">
    <text evidence="2 8">Amino-acid biosynthesis; L-tryptophan biosynthesis; L-tryptophan from chorismate: step 4/5.</text>
</comment>
<evidence type="ECO:0000256" key="7">
    <source>
        <dbReference type="ARBA" id="ARBA00023239"/>
    </source>
</evidence>
<keyword evidence="6 8" id="KW-0057">Aromatic amino acid biosynthesis</keyword>
<dbReference type="InterPro" id="IPR001468">
    <property type="entry name" value="Indole-3-GlycerolPSynthase_CS"/>
</dbReference>
<organism evidence="10 11">
    <name type="scientific">Poriferisphaera corsica</name>
    <dbReference type="NCBI Taxonomy" id="2528020"/>
    <lineage>
        <taxon>Bacteria</taxon>
        <taxon>Pseudomonadati</taxon>
        <taxon>Planctomycetota</taxon>
        <taxon>Phycisphaerae</taxon>
        <taxon>Phycisphaerales</taxon>
        <taxon>Phycisphaeraceae</taxon>
        <taxon>Poriferisphaera</taxon>
    </lineage>
</organism>
<gene>
    <name evidence="8 10" type="primary">trpC</name>
    <name evidence="10" type="ORF">KS4_24420</name>
</gene>
<comment type="catalytic activity">
    <reaction evidence="1 8">
        <text>1-(2-carboxyphenylamino)-1-deoxy-D-ribulose 5-phosphate + H(+) = (1S,2R)-1-C-(indol-3-yl)glycerol 3-phosphate + CO2 + H2O</text>
        <dbReference type="Rhea" id="RHEA:23476"/>
        <dbReference type="ChEBI" id="CHEBI:15377"/>
        <dbReference type="ChEBI" id="CHEBI:15378"/>
        <dbReference type="ChEBI" id="CHEBI:16526"/>
        <dbReference type="ChEBI" id="CHEBI:58613"/>
        <dbReference type="ChEBI" id="CHEBI:58866"/>
        <dbReference type="EC" id="4.1.1.48"/>
    </reaction>
</comment>